<reference evidence="2 3" key="1">
    <citation type="submission" date="2018-04" db="EMBL/GenBank/DDBJ databases">
        <authorList>
            <person name="Zhang X."/>
            <person name="Yuan J."/>
            <person name="Li F."/>
            <person name="Xiang J."/>
        </authorList>
    </citation>
    <scope>NUCLEOTIDE SEQUENCE [LARGE SCALE GENOMIC DNA]</scope>
    <source>
        <tissue evidence="2">Muscle</tissue>
    </source>
</reference>
<feature type="region of interest" description="Disordered" evidence="1">
    <location>
        <begin position="91"/>
        <end position="129"/>
    </location>
</feature>
<evidence type="ECO:0000313" key="2">
    <source>
        <dbReference type="EMBL" id="ROT77769.1"/>
    </source>
</evidence>
<protein>
    <submittedName>
        <fullName evidence="2">Putative neurobeachin isoform X7</fullName>
    </submittedName>
</protein>
<dbReference type="Proteomes" id="UP000283509">
    <property type="component" value="Unassembled WGS sequence"/>
</dbReference>
<evidence type="ECO:0000313" key="3">
    <source>
        <dbReference type="Proteomes" id="UP000283509"/>
    </source>
</evidence>
<keyword evidence="3" id="KW-1185">Reference proteome</keyword>
<name>A0A3R7MBZ2_PENVA</name>
<feature type="compositionally biased region" description="Acidic residues" evidence="1">
    <location>
        <begin position="119"/>
        <end position="128"/>
    </location>
</feature>
<reference evidence="2 3" key="2">
    <citation type="submission" date="2019-01" db="EMBL/GenBank/DDBJ databases">
        <title>The decoding of complex shrimp genome reveals the adaptation for benthos swimmer, frequently molting mechanism and breeding impact on genome.</title>
        <authorList>
            <person name="Sun Y."/>
            <person name="Gao Y."/>
            <person name="Yu Y."/>
        </authorList>
    </citation>
    <scope>NUCLEOTIDE SEQUENCE [LARGE SCALE GENOMIC DNA]</scope>
    <source>
        <tissue evidence="2">Muscle</tissue>
    </source>
</reference>
<accession>A0A3R7MBZ2</accession>
<proteinExistence type="predicted"/>
<feature type="region of interest" description="Disordered" evidence="1">
    <location>
        <begin position="32"/>
        <end position="55"/>
    </location>
</feature>
<organism evidence="2 3">
    <name type="scientific">Penaeus vannamei</name>
    <name type="common">Whiteleg shrimp</name>
    <name type="synonym">Litopenaeus vannamei</name>
    <dbReference type="NCBI Taxonomy" id="6689"/>
    <lineage>
        <taxon>Eukaryota</taxon>
        <taxon>Metazoa</taxon>
        <taxon>Ecdysozoa</taxon>
        <taxon>Arthropoda</taxon>
        <taxon>Crustacea</taxon>
        <taxon>Multicrustacea</taxon>
        <taxon>Malacostraca</taxon>
        <taxon>Eumalacostraca</taxon>
        <taxon>Eucarida</taxon>
        <taxon>Decapoda</taxon>
        <taxon>Dendrobranchiata</taxon>
        <taxon>Penaeoidea</taxon>
        <taxon>Penaeidae</taxon>
        <taxon>Penaeus</taxon>
    </lineage>
</organism>
<comment type="caution">
    <text evidence="2">The sequence shown here is derived from an EMBL/GenBank/DDBJ whole genome shotgun (WGS) entry which is preliminary data.</text>
</comment>
<dbReference type="AlphaFoldDB" id="A0A3R7MBZ2"/>
<gene>
    <name evidence="2" type="ORF">C7M84_003552</name>
</gene>
<dbReference type="EMBL" id="QCYY01001481">
    <property type="protein sequence ID" value="ROT77769.1"/>
    <property type="molecule type" value="Genomic_DNA"/>
</dbReference>
<sequence>MDHGSPGSSPFSHLHPMTYQQTYRTIEENLRRQKPPNGKLPAMNGAENGMVPPRSNNARLRNAAHTLAGVGCMRGGFSPLPLDLGIGAGGMKHPSRARSRPSGNHITIRPKPMVSLDGQDLDSTDEDGPAGLTGRVKNLCGSFNLAGDTMEGIIQCLVFLKAFSLVGGEFDMELNFVIQDAHNLRHMLELLDHCPPPLQVSHALRCS</sequence>
<evidence type="ECO:0000256" key="1">
    <source>
        <dbReference type="SAM" id="MobiDB-lite"/>
    </source>
</evidence>
<dbReference type="STRING" id="6689.A0A3R7MBZ2"/>